<dbReference type="PANTHER" id="PTHR33744:SF1">
    <property type="entry name" value="DNA-BINDING TRANSCRIPTIONAL ACTIVATOR ADER"/>
    <property type="match status" value="1"/>
</dbReference>
<gene>
    <name evidence="2" type="ORF">C7K25_07375</name>
</gene>
<protein>
    <recommendedName>
        <fullName evidence="1">PucR C-terminal helix-turn-helix domain-containing protein</fullName>
    </recommendedName>
</protein>
<sequence length="426" mass="46670">MTVSAAMTKMLSSLDWEGELDDAEFLSPASIDSITDRLREGLGDGAIRWILGTSESFVAQFGIEVQDPLASRKKFVLFSQQLLASILLGLLEGEPPSIKGIHRDREIIADFVTRGTDMRAIGDSLRKMQREILVRLVERLADIGPDSSILAEIAAGVTGTMDLWLEWMLEATFAERDRAARAEEVRVRGAIEDLLAGGPVNLTATSELLSRPIDAWHVCCAIGASPEVSLEQDSIDVVATGFASAHGDPNPLRYVTAGGETYVWATISHEPGDLPALDVEVPERMSVGIGSAGRGAEGFRISRREAADAFQLSLRIPATEPVKYQDASLAILLCQDEERARVFVQDELGEIARDTPEAAEMRDTMRTFFAMRMRIAPSAEKLFLHRNSLINRLDRIERTLGHSLAERTPELQAALTIADLYPTVGE</sequence>
<dbReference type="PANTHER" id="PTHR33744">
    <property type="entry name" value="CARBOHYDRATE DIACID REGULATOR"/>
    <property type="match status" value="1"/>
</dbReference>
<dbReference type="EMBL" id="PXVD01000010">
    <property type="protein sequence ID" value="MDJ1371188.1"/>
    <property type="molecule type" value="Genomic_DNA"/>
</dbReference>
<dbReference type="Proteomes" id="UP001170379">
    <property type="component" value="Unassembled WGS sequence"/>
</dbReference>
<dbReference type="InterPro" id="IPR051448">
    <property type="entry name" value="CdaR-like_regulators"/>
</dbReference>
<dbReference type="Pfam" id="PF13556">
    <property type="entry name" value="HTH_30"/>
    <property type="match status" value="1"/>
</dbReference>
<dbReference type="InterPro" id="IPR025736">
    <property type="entry name" value="PucR_C-HTH_dom"/>
</dbReference>
<name>A0ABT7C7T0_9MICO</name>
<evidence type="ECO:0000259" key="1">
    <source>
        <dbReference type="Pfam" id="PF13556"/>
    </source>
</evidence>
<dbReference type="RefSeq" id="WP_026936828.1">
    <property type="nucleotide sequence ID" value="NZ_CP028426.1"/>
</dbReference>
<organism evidence="2 3">
    <name type="scientific">Gulosibacter molinativorax</name>
    <dbReference type="NCBI Taxonomy" id="256821"/>
    <lineage>
        <taxon>Bacteria</taxon>
        <taxon>Bacillati</taxon>
        <taxon>Actinomycetota</taxon>
        <taxon>Actinomycetes</taxon>
        <taxon>Micrococcales</taxon>
        <taxon>Microbacteriaceae</taxon>
        <taxon>Gulosibacter</taxon>
    </lineage>
</organism>
<feature type="domain" description="PucR C-terminal helix-turn-helix" evidence="1">
    <location>
        <begin position="362"/>
        <end position="415"/>
    </location>
</feature>
<accession>A0ABT7C7T0</accession>
<reference evidence="2" key="1">
    <citation type="submission" date="2018-03" db="EMBL/GenBank/DDBJ databases">
        <authorList>
            <person name="Nunes O.C."/>
            <person name="Lopes A.R."/>
            <person name="Froufe H."/>
            <person name="Munoz-Merida A."/>
            <person name="Barroso C."/>
            <person name="Egas C."/>
        </authorList>
    </citation>
    <scope>NUCLEOTIDE SEQUENCE</scope>
    <source>
        <strain evidence="2">ON4</strain>
    </source>
</reference>
<dbReference type="Gene3D" id="1.10.10.2840">
    <property type="entry name" value="PucR C-terminal helix-turn-helix domain"/>
    <property type="match status" value="1"/>
</dbReference>
<keyword evidence="3" id="KW-1185">Reference proteome</keyword>
<evidence type="ECO:0000313" key="2">
    <source>
        <dbReference type="EMBL" id="MDJ1371188.1"/>
    </source>
</evidence>
<dbReference type="InterPro" id="IPR042070">
    <property type="entry name" value="PucR_C-HTH_sf"/>
</dbReference>
<proteinExistence type="predicted"/>
<evidence type="ECO:0000313" key="3">
    <source>
        <dbReference type="Proteomes" id="UP001170379"/>
    </source>
</evidence>
<comment type="caution">
    <text evidence="2">The sequence shown here is derived from an EMBL/GenBank/DDBJ whole genome shotgun (WGS) entry which is preliminary data.</text>
</comment>
<reference evidence="2" key="2">
    <citation type="journal article" date="2022" name="Sci. Rep.">
        <title>In silico prediction of the enzymes involved in the degradation of the herbicide molinate by Gulosibacter molinativorax ON4T.</title>
        <authorList>
            <person name="Lopes A.R."/>
            <person name="Bunin E."/>
            <person name="Viana A.T."/>
            <person name="Froufe H."/>
            <person name="Munoz-Merida A."/>
            <person name="Pinho D."/>
            <person name="Figueiredo J."/>
            <person name="Barroso C."/>
            <person name="Vaz-Moreira I."/>
            <person name="Bellanger X."/>
            <person name="Egas C."/>
            <person name="Nunes O.C."/>
        </authorList>
    </citation>
    <scope>NUCLEOTIDE SEQUENCE</scope>
    <source>
        <strain evidence="2">ON4</strain>
    </source>
</reference>